<dbReference type="InterPro" id="IPR001610">
    <property type="entry name" value="PAC"/>
</dbReference>
<keyword evidence="7 18" id="KW-0808">Transferase</keyword>
<dbReference type="InterPro" id="IPR007487">
    <property type="entry name" value="ABC_transpt-TYRBP-like"/>
</dbReference>
<evidence type="ECO:0000313" key="18">
    <source>
        <dbReference type="EMBL" id="ALO15350.1"/>
    </source>
</evidence>
<evidence type="ECO:0000256" key="7">
    <source>
        <dbReference type="ARBA" id="ARBA00022679"/>
    </source>
</evidence>
<evidence type="ECO:0000256" key="14">
    <source>
        <dbReference type="SAM" id="Phobius"/>
    </source>
</evidence>
<dbReference type="GO" id="GO:0045121">
    <property type="term" value="C:membrane raft"/>
    <property type="evidence" value="ECO:0007669"/>
    <property type="project" value="UniProtKB-SubCell"/>
</dbReference>
<dbReference type="CDD" id="cd00082">
    <property type="entry name" value="HisKA"/>
    <property type="match status" value="1"/>
</dbReference>
<evidence type="ECO:0000313" key="19">
    <source>
        <dbReference type="Proteomes" id="UP000064893"/>
    </source>
</evidence>
<dbReference type="STRING" id="1307839.L21SP5_01708"/>
<dbReference type="PROSITE" id="PS50113">
    <property type="entry name" value="PAC"/>
    <property type="match status" value="1"/>
</dbReference>
<dbReference type="SUPFAM" id="SSF47384">
    <property type="entry name" value="Homodimeric domain of signal transducing histidine kinase"/>
    <property type="match status" value="1"/>
</dbReference>
<dbReference type="PROSITE" id="PS50109">
    <property type="entry name" value="HIS_KIN"/>
    <property type="match status" value="1"/>
</dbReference>
<dbReference type="Gene3D" id="3.30.565.10">
    <property type="entry name" value="Histidine kinase-like ATPase, C-terminal domain"/>
    <property type="match status" value="1"/>
</dbReference>
<dbReference type="Pfam" id="PF00512">
    <property type="entry name" value="HisKA"/>
    <property type="match status" value="1"/>
</dbReference>
<dbReference type="InterPro" id="IPR003661">
    <property type="entry name" value="HisK_dim/P_dom"/>
</dbReference>
<dbReference type="FunFam" id="3.30.565.10:FF:000023">
    <property type="entry name" value="PAS domain-containing sensor histidine kinase"/>
    <property type="match status" value="1"/>
</dbReference>
<dbReference type="PATRIC" id="fig|1307839.3.peg.1810"/>
<dbReference type="KEGG" id="blq:L21SP5_01708"/>
<keyword evidence="5" id="KW-1003">Cell membrane</keyword>
<dbReference type="SUPFAM" id="SSF55874">
    <property type="entry name" value="ATPase domain of HSP90 chaperone/DNA topoisomerase II/histidine kinase"/>
    <property type="match status" value="1"/>
</dbReference>
<reference evidence="18 19" key="1">
    <citation type="submission" date="2015-11" db="EMBL/GenBank/DDBJ databases">
        <title>Description and complete genome sequence of a novel strain predominating in hypersaline microbial mats and representing a new family of the Bacteriodetes phylum.</title>
        <authorList>
            <person name="Spring S."/>
            <person name="Bunk B."/>
            <person name="Sproer C."/>
            <person name="Klenk H.-P."/>
        </authorList>
    </citation>
    <scope>NUCLEOTIDE SEQUENCE [LARGE SCALE GENOMIC DNA]</scope>
    <source>
        <strain evidence="18 19">L21-Spi-D4</strain>
    </source>
</reference>
<sequence length="861" mass="99286">MLTTNEIKPITKKFYLLLLLIIFLHGILLSNNNELPKVLILHSYHQQFKWTSEITRGIESQIGEICDIQVQYMDTKRQFDSTYQKLLFDLIYHKHKKHHYDVIIVSDNNALNFLKKYHDTIFQNTPIVFCGINYASEQDFEPFQQITGVSEEVDIAKNFKLIKKLQPRVDTLVIVTDETPTVSRITKKLSAHTQKANRHFGAVKIWDHISMHKLEEKLSDLNANYAVLLVLFFRDVDDKYYSYRESARRIALSSTVPVYVLWDFNLGYGTLGGYMVDGFEQGKAAGEMTKRILQGEKASQIPIKWQSPNHYKFDFEQLQKFGIDLNRLPRNSKLINEPYSLYKHDRQLFWQIITVIIILLVLSIFLIIAALNYRRLLHKLAQNHYYLRALLNVVGEGIIDVDLNKKIKNMNYLAVALTGYSETEARGKKIKDVFDPTPVKTPNDKVAYYLLRSKDGTSYKISKSENPVKSKTKESGYVVAFSDITRIIDNEERFSRLAENAKDLIYRIKIPEGQFEYVSPAAREILGYSPDELYHKPSLIRQFIPEQWKKYVFSRWLELKNGMITGTYELQVKDKAGRLKWVNQRSVLVYDNDGHPVAMEGIVTDISSQKEVEERLRESNLALEEAKERAEESDRLKSAFLANIAHEIRTPMNGIIGFAELLRSKDTTPMSQKKYINVIQRSSERMLNIIDDLVNIAQIESGATRSRMEDVDIEILLNQINDHFEPIANNKGITLTIEKDSNKNLNKKIHTDLYKLDYSIRRLVDNAIKYTNKGEVKVHYVITNDKLEISVQDTGIGISKANQKKIFERFVQADNTPLKAEEGTGLGLAITRSFVEIMGGKITVESDVETGAKFTFYIPVK</sequence>
<dbReference type="PRINTS" id="PR00344">
    <property type="entry name" value="BCTRLSENSOR"/>
</dbReference>
<dbReference type="Gene3D" id="1.10.287.130">
    <property type="match status" value="1"/>
</dbReference>
<accession>A0A0S2HZB6</accession>
<feature type="transmembrane region" description="Helical" evidence="14">
    <location>
        <begin position="348"/>
        <end position="371"/>
    </location>
</feature>
<evidence type="ECO:0000256" key="13">
    <source>
        <dbReference type="SAM" id="Coils"/>
    </source>
</evidence>
<dbReference type="PANTHER" id="PTHR43711:SF1">
    <property type="entry name" value="HISTIDINE KINASE 1"/>
    <property type="match status" value="1"/>
</dbReference>
<keyword evidence="19" id="KW-1185">Reference proteome</keyword>
<keyword evidence="13" id="KW-0175">Coiled coil</keyword>
<dbReference type="SUPFAM" id="SSF55785">
    <property type="entry name" value="PYP-like sensor domain (PAS domain)"/>
    <property type="match status" value="2"/>
</dbReference>
<dbReference type="InterPro" id="IPR003594">
    <property type="entry name" value="HATPase_dom"/>
</dbReference>
<dbReference type="CDD" id="cd16922">
    <property type="entry name" value="HATPase_EvgS-ArcB-TorS-like"/>
    <property type="match status" value="1"/>
</dbReference>
<dbReference type="Pfam" id="PF08447">
    <property type="entry name" value="PAS_3"/>
    <property type="match status" value="1"/>
</dbReference>
<dbReference type="InterPro" id="IPR036097">
    <property type="entry name" value="HisK_dim/P_sf"/>
</dbReference>
<keyword evidence="11" id="KW-0902">Two-component regulatory system</keyword>
<dbReference type="Proteomes" id="UP000064893">
    <property type="component" value="Chromosome"/>
</dbReference>
<organism evidence="18 19">
    <name type="scientific">Salinivirga cyanobacteriivorans</name>
    <dbReference type="NCBI Taxonomy" id="1307839"/>
    <lineage>
        <taxon>Bacteria</taxon>
        <taxon>Pseudomonadati</taxon>
        <taxon>Bacteroidota</taxon>
        <taxon>Bacteroidia</taxon>
        <taxon>Bacteroidales</taxon>
        <taxon>Salinivirgaceae</taxon>
        <taxon>Salinivirga</taxon>
    </lineage>
</organism>
<evidence type="ECO:0000256" key="9">
    <source>
        <dbReference type="ARBA" id="ARBA00022777"/>
    </source>
</evidence>
<evidence type="ECO:0000256" key="8">
    <source>
        <dbReference type="ARBA" id="ARBA00022741"/>
    </source>
</evidence>
<dbReference type="InterPro" id="IPR050736">
    <property type="entry name" value="Sensor_HK_Regulatory"/>
</dbReference>
<dbReference type="InterPro" id="IPR005467">
    <property type="entry name" value="His_kinase_dom"/>
</dbReference>
<dbReference type="SMART" id="SM00388">
    <property type="entry name" value="HisKA"/>
    <property type="match status" value="1"/>
</dbReference>
<proteinExistence type="predicted"/>
<dbReference type="EMBL" id="CP013118">
    <property type="protein sequence ID" value="ALO15350.1"/>
    <property type="molecule type" value="Genomic_DNA"/>
</dbReference>
<feature type="domain" description="PAC" evidence="17">
    <location>
        <begin position="566"/>
        <end position="618"/>
    </location>
</feature>
<feature type="domain" description="Histidine kinase" evidence="15">
    <location>
        <begin position="643"/>
        <end position="861"/>
    </location>
</feature>
<evidence type="ECO:0000259" key="16">
    <source>
        <dbReference type="PROSITE" id="PS50112"/>
    </source>
</evidence>
<dbReference type="InterPro" id="IPR000014">
    <property type="entry name" value="PAS"/>
</dbReference>
<keyword evidence="10" id="KW-0067">ATP-binding</keyword>
<keyword evidence="6" id="KW-0597">Phosphoprotein</keyword>
<dbReference type="SMART" id="SM00086">
    <property type="entry name" value="PAC"/>
    <property type="match status" value="2"/>
</dbReference>
<dbReference type="GO" id="GO:0000155">
    <property type="term" value="F:phosphorelay sensor kinase activity"/>
    <property type="evidence" value="ECO:0007669"/>
    <property type="project" value="InterPro"/>
</dbReference>
<evidence type="ECO:0000256" key="3">
    <source>
        <dbReference type="ARBA" id="ARBA00004314"/>
    </source>
</evidence>
<dbReference type="InterPro" id="IPR013655">
    <property type="entry name" value="PAS_fold_3"/>
</dbReference>
<dbReference type="InterPro" id="IPR036890">
    <property type="entry name" value="HATPase_C_sf"/>
</dbReference>
<evidence type="ECO:0000256" key="10">
    <source>
        <dbReference type="ARBA" id="ARBA00022840"/>
    </source>
</evidence>
<keyword evidence="12 14" id="KW-0472">Membrane</keyword>
<feature type="coiled-coil region" evidence="13">
    <location>
        <begin position="609"/>
        <end position="636"/>
    </location>
</feature>
<evidence type="ECO:0000256" key="4">
    <source>
        <dbReference type="ARBA" id="ARBA00012438"/>
    </source>
</evidence>
<evidence type="ECO:0000256" key="2">
    <source>
        <dbReference type="ARBA" id="ARBA00004236"/>
    </source>
</evidence>
<dbReference type="InterPro" id="IPR000700">
    <property type="entry name" value="PAS-assoc_C"/>
</dbReference>
<keyword evidence="14" id="KW-0812">Transmembrane</keyword>
<keyword evidence="8" id="KW-0547">Nucleotide-binding</keyword>
<feature type="domain" description="PAS" evidence="16">
    <location>
        <begin position="383"/>
        <end position="436"/>
    </location>
</feature>
<dbReference type="NCBIfam" id="TIGR00229">
    <property type="entry name" value="sensory_box"/>
    <property type="match status" value="2"/>
</dbReference>
<dbReference type="PANTHER" id="PTHR43711">
    <property type="entry name" value="TWO-COMPONENT HISTIDINE KINASE"/>
    <property type="match status" value="1"/>
</dbReference>
<evidence type="ECO:0000259" key="15">
    <source>
        <dbReference type="PROSITE" id="PS50109"/>
    </source>
</evidence>
<dbReference type="InterPro" id="IPR035965">
    <property type="entry name" value="PAS-like_dom_sf"/>
</dbReference>
<dbReference type="FunFam" id="1.10.287.130:FF:000001">
    <property type="entry name" value="Two-component sensor histidine kinase"/>
    <property type="match status" value="1"/>
</dbReference>
<dbReference type="Pfam" id="PF04392">
    <property type="entry name" value="ABC_sub_bind"/>
    <property type="match status" value="1"/>
</dbReference>
<evidence type="ECO:0000256" key="12">
    <source>
        <dbReference type="ARBA" id="ARBA00023136"/>
    </source>
</evidence>
<dbReference type="Pfam" id="PF02518">
    <property type="entry name" value="HATPase_c"/>
    <property type="match status" value="1"/>
</dbReference>
<comment type="catalytic activity">
    <reaction evidence="1">
        <text>ATP + protein L-histidine = ADP + protein N-phospho-L-histidine.</text>
        <dbReference type="EC" id="2.7.13.3"/>
    </reaction>
</comment>
<evidence type="ECO:0000256" key="1">
    <source>
        <dbReference type="ARBA" id="ARBA00000085"/>
    </source>
</evidence>
<dbReference type="AlphaFoldDB" id="A0A0S2HZB6"/>
<evidence type="ECO:0000256" key="5">
    <source>
        <dbReference type="ARBA" id="ARBA00022475"/>
    </source>
</evidence>
<dbReference type="SMART" id="SM00091">
    <property type="entry name" value="PAS"/>
    <property type="match status" value="2"/>
</dbReference>
<feature type="domain" description="PAS" evidence="16">
    <location>
        <begin position="490"/>
        <end position="546"/>
    </location>
</feature>
<dbReference type="PROSITE" id="PS50112">
    <property type="entry name" value="PAS"/>
    <property type="match status" value="2"/>
</dbReference>
<protein>
    <recommendedName>
        <fullName evidence="4">histidine kinase</fullName>
        <ecNumber evidence="4">2.7.13.3</ecNumber>
    </recommendedName>
</protein>
<keyword evidence="14" id="KW-1133">Transmembrane helix</keyword>
<dbReference type="GO" id="GO:0005524">
    <property type="term" value="F:ATP binding"/>
    <property type="evidence" value="ECO:0007669"/>
    <property type="project" value="UniProtKB-KW"/>
</dbReference>
<dbReference type="SMART" id="SM00387">
    <property type="entry name" value="HATPase_c"/>
    <property type="match status" value="1"/>
</dbReference>
<gene>
    <name evidence="18" type="primary">luxQ_9</name>
    <name evidence="18" type="ORF">L21SP5_01708</name>
</gene>
<keyword evidence="9 18" id="KW-0418">Kinase</keyword>
<dbReference type="CDD" id="cd00130">
    <property type="entry name" value="PAS"/>
    <property type="match status" value="2"/>
</dbReference>
<dbReference type="EC" id="2.7.13.3" evidence="4"/>
<evidence type="ECO:0000256" key="6">
    <source>
        <dbReference type="ARBA" id="ARBA00022553"/>
    </source>
</evidence>
<dbReference type="Gene3D" id="3.40.50.2300">
    <property type="match status" value="2"/>
</dbReference>
<evidence type="ECO:0000256" key="11">
    <source>
        <dbReference type="ARBA" id="ARBA00023012"/>
    </source>
</evidence>
<dbReference type="Pfam" id="PF13188">
    <property type="entry name" value="PAS_8"/>
    <property type="match status" value="1"/>
</dbReference>
<comment type="subcellular location">
    <subcellularLocation>
        <location evidence="2">Cell membrane</location>
    </subcellularLocation>
    <subcellularLocation>
        <location evidence="3">Membrane raft</location>
        <topology evidence="3">Multi-pass membrane protein</topology>
    </subcellularLocation>
</comment>
<dbReference type="Gene3D" id="3.30.450.20">
    <property type="entry name" value="PAS domain"/>
    <property type="match status" value="2"/>
</dbReference>
<evidence type="ECO:0000259" key="17">
    <source>
        <dbReference type="PROSITE" id="PS50113"/>
    </source>
</evidence>
<dbReference type="GO" id="GO:0005886">
    <property type="term" value="C:plasma membrane"/>
    <property type="evidence" value="ECO:0007669"/>
    <property type="project" value="UniProtKB-SubCell"/>
</dbReference>
<dbReference type="InterPro" id="IPR004358">
    <property type="entry name" value="Sig_transdc_His_kin-like_C"/>
</dbReference>
<name>A0A0S2HZB6_9BACT</name>